<sequence length="10" mass="1308">MRLELVWVVY</sequence>
<evidence type="ECO:0000313" key="2">
    <source>
        <dbReference type="Proteomes" id="UP001234989"/>
    </source>
</evidence>
<dbReference type="Proteomes" id="UP001234989">
    <property type="component" value="Chromosome 11"/>
</dbReference>
<protein>
    <submittedName>
        <fullName evidence="1">Uncharacterized protein</fullName>
    </submittedName>
</protein>
<organism evidence="1 2">
    <name type="scientific">Solanum verrucosum</name>
    <dbReference type="NCBI Taxonomy" id="315347"/>
    <lineage>
        <taxon>Eukaryota</taxon>
        <taxon>Viridiplantae</taxon>
        <taxon>Streptophyta</taxon>
        <taxon>Embryophyta</taxon>
        <taxon>Tracheophyta</taxon>
        <taxon>Spermatophyta</taxon>
        <taxon>Magnoliopsida</taxon>
        <taxon>eudicotyledons</taxon>
        <taxon>Gunneridae</taxon>
        <taxon>Pentapetalae</taxon>
        <taxon>asterids</taxon>
        <taxon>lamiids</taxon>
        <taxon>Solanales</taxon>
        <taxon>Solanaceae</taxon>
        <taxon>Solanoideae</taxon>
        <taxon>Solaneae</taxon>
        <taxon>Solanum</taxon>
    </lineage>
</organism>
<proteinExistence type="predicted"/>
<keyword evidence="2" id="KW-1185">Reference proteome</keyword>
<dbReference type="EMBL" id="CP133622">
    <property type="protein sequence ID" value="WMV55018.1"/>
    <property type="molecule type" value="Genomic_DNA"/>
</dbReference>
<accession>A0AAF0V1E3</accession>
<reference evidence="1" key="1">
    <citation type="submission" date="2023-08" db="EMBL/GenBank/DDBJ databases">
        <title>A de novo genome assembly of Solanum verrucosum Schlechtendal, a Mexican diploid species geographically isolated from the other diploid A-genome species in potato relatives.</title>
        <authorList>
            <person name="Hosaka K."/>
        </authorList>
    </citation>
    <scope>NUCLEOTIDE SEQUENCE</scope>
    <source>
        <tissue evidence="1">Young leaves</tissue>
    </source>
</reference>
<gene>
    <name evidence="1" type="ORF">MTR67_048403</name>
</gene>
<evidence type="ECO:0000313" key="1">
    <source>
        <dbReference type="EMBL" id="WMV55018.1"/>
    </source>
</evidence>
<name>A0AAF0V1E3_SOLVR</name>